<dbReference type="GO" id="GO:0005113">
    <property type="term" value="F:patched binding"/>
    <property type="evidence" value="ECO:0007669"/>
    <property type="project" value="TreeGrafter"/>
</dbReference>
<reference evidence="2" key="1">
    <citation type="journal article" date="2021" name="G3 (Bethesda)">
        <title>Genome and transcriptome analysis of the beet armyworm Spodoptera exigua reveals targets for pest control. .</title>
        <authorList>
            <person name="Simon S."/>
            <person name="Breeschoten T."/>
            <person name="Jansen H.J."/>
            <person name="Dirks R.P."/>
            <person name="Schranz M.E."/>
            <person name="Ros V.I.D."/>
        </authorList>
    </citation>
    <scope>NUCLEOTIDE SEQUENCE</scope>
    <source>
        <strain evidence="2">TB_SE_WUR_2020</strain>
    </source>
</reference>
<dbReference type="GO" id="GO:1905515">
    <property type="term" value="P:non-motile cilium assembly"/>
    <property type="evidence" value="ECO:0007669"/>
    <property type="project" value="InterPro"/>
</dbReference>
<dbReference type="GO" id="GO:0005930">
    <property type="term" value="C:axoneme"/>
    <property type="evidence" value="ECO:0007669"/>
    <property type="project" value="TreeGrafter"/>
</dbReference>
<comment type="caution">
    <text evidence="2">The sequence shown here is derived from an EMBL/GenBank/DDBJ whole genome shotgun (WGS) entry which is preliminary data.</text>
</comment>
<dbReference type="PANTHER" id="PTHR20870">
    <property type="entry name" value="BARDET-BIEDL SYNDROME 1 PROTEIN"/>
    <property type="match status" value="1"/>
</dbReference>
<accession>A0A922M7P8</accession>
<dbReference type="PANTHER" id="PTHR20870:SF0">
    <property type="entry name" value="BARDET-BIEDL SYNDROME 1 PROTEIN"/>
    <property type="match status" value="1"/>
</dbReference>
<protein>
    <recommendedName>
        <fullName evidence="1">Bardet-Biedl syndrome 1 protein GAE domain-containing protein</fullName>
    </recommendedName>
</protein>
<dbReference type="InterPro" id="IPR056419">
    <property type="entry name" value="GAE_BBS1"/>
</dbReference>
<name>A0A922M7P8_SPOEX</name>
<dbReference type="GO" id="GO:0005119">
    <property type="term" value="F:smoothened binding"/>
    <property type="evidence" value="ECO:0007669"/>
    <property type="project" value="TreeGrafter"/>
</dbReference>
<sequence>MLYMELYFSRVLLNVSDVVSVMKFGQLGQEEHVLIIITGGGNLMLKILKRTADFSAHAAGVEISPSGPTGQKPWLIPKKSKLFLEQSARERENAAKNNSKEKAVIGLAILFHVHTVNYKVSNPYIKIPLLSPGGKLKFPTKIEEVFDDNISPDVLFRPVTGQGGERSLIKVLLLKEGRKTPVLAATVQMPPTDPMMLPFDKMQTIAGIDSNEDPNWAPKT</sequence>
<dbReference type="EMBL" id="JACEFF010000757">
    <property type="protein sequence ID" value="KAH9631586.1"/>
    <property type="molecule type" value="Genomic_DNA"/>
</dbReference>
<dbReference type="Proteomes" id="UP000814243">
    <property type="component" value="Unassembled WGS sequence"/>
</dbReference>
<evidence type="ECO:0000313" key="2">
    <source>
        <dbReference type="EMBL" id="KAH9631586.1"/>
    </source>
</evidence>
<evidence type="ECO:0000259" key="1">
    <source>
        <dbReference type="Pfam" id="PF23304"/>
    </source>
</evidence>
<dbReference type="Pfam" id="PF23304">
    <property type="entry name" value="GAE_BBS1"/>
    <property type="match status" value="1"/>
</dbReference>
<proteinExistence type="predicted"/>
<gene>
    <name evidence="2" type="ORF">HF086_004353</name>
</gene>
<dbReference type="GO" id="GO:0061512">
    <property type="term" value="P:protein localization to cilium"/>
    <property type="evidence" value="ECO:0007669"/>
    <property type="project" value="TreeGrafter"/>
</dbReference>
<dbReference type="AlphaFoldDB" id="A0A922M7P8"/>
<evidence type="ECO:0000313" key="3">
    <source>
        <dbReference type="Proteomes" id="UP000814243"/>
    </source>
</evidence>
<feature type="domain" description="Bardet-Biedl syndrome 1 protein GAE" evidence="1">
    <location>
        <begin position="97"/>
        <end position="192"/>
    </location>
</feature>
<dbReference type="GO" id="GO:0034464">
    <property type="term" value="C:BBSome"/>
    <property type="evidence" value="ECO:0007669"/>
    <property type="project" value="InterPro"/>
</dbReference>
<dbReference type="InterPro" id="IPR028784">
    <property type="entry name" value="BBS1"/>
</dbReference>
<dbReference type="GO" id="GO:0005813">
    <property type="term" value="C:centrosome"/>
    <property type="evidence" value="ECO:0007669"/>
    <property type="project" value="TreeGrafter"/>
</dbReference>
<organism evidence="2 3">
    <name type="scientific">Spodoptera exigua</name>
    <name type="common">Beet armyworm</name>
    <name type="synonym">Noctua fulgens</name>
    <dbReference type="NCBI Taxonomy" id="7107"/>
    <lineage>
        <taxon>Eukaryota</taxon>
        <taxon>Metazoa</taxon>
        <taxon>Ecdysozoa</taxon>
        <taxon>Arthropoda</taxon>
        <taxon>Hexapoda</taxon>
        <taxon>Insecta</taxon>
        <taxon>Pterygota</taxon>
        <taxon>Neoptera</taxon>
        <taxon>Endopterygota</taxon>
        <taxon>Lepidoptera</taxon>
        <taxon>Glossata</taxon>
        <taxon>Ditrysia</taxon>
        <taxon>Noctuoidea</taxon>
        <taxon>Noctuidae</taxon>
        <taxon>Amphipyrinae</taxon>
        <taxon>Spodoptera</taxon>
    </lineage>
</organism>